<evidence type="ECO:0000313" key="2">
    <source>
        <dbReference type="Proteomes" id="UP000654993"/>
    </source>
</evidence>
<comment type="caution">
    <text evidence="1">The sequence shown here is derived from an EMBL/GenBank/DDBJ whole genome shotgun (WGS) entry which is preliminary data.</text>
</comment>
<dbReference type="Proteomes" id="UP000654993">
    <property type="component" value="Unassembled WGS sequence"/>
</dbReference>
<organism evidence="1 2">
    <name type="scientific">Insulibacter thermoxylanivorax</name>
    <dbReference type="NCBI Taxonomy" id="2749268"/>
    <lineage>
        <taxon>Bacteria</taxon>
        <taxon>Bacillati</taxon>
        <taxon>Bacillota</taxon>
        <taxon>Bacilli</taxon>
        <taxon>Bacillales</taxon>
        <taxon>Paenibacillaceae</taxon>
        <taxon>Insulibacter</taxon>
    </lineage>
</organism>
<protein>
    <submittedName>
        <fullName evidence="1">Uncharacterized protein</fullName>
    </submittedName>
</protein>
<accession>A0A916QAL5</accession>
<reference evidence="1" key="2">
    <citation type="journal article" date="2021" name="Data Brief">
        <title>Draft genome sequence data of the facultative, thermophilic, xylanolytic bacterium Paenibacillus sp. strain DA-C8.</title>
        <authorList>
            <person name="Chhe C."/>
            <person name="Uke A."/>
            <person name="Baramee S."/>
            <person name="Ungkulpasvich U."/>
            <person name="Tachaapaikoon C."/>
            <person name="Pason P."/>
            <person name="Waeonukul R."/>
            <person name="Ratanakhanokchai K."/>
            <person name="Kosugi A."/>
        </authorList>
    </citation>
    <scope>NUCLEOTIDE SEQUENCE</scope>
    <source>
        <strain evidence="1">DA-C8</strain>
    </source>
</reference>
<name>A0A916QAL5_9BACL</name>
<evidence type="ECO:0000313" key="1">
    <source>
        <dbReference type="EMBL" id="GFR37155.1"/>
    </source>
</evidence>
<reference evidence="1" key="1">
    <citation type="submission" date="2020-08" db="EMBL/GenBank/DDBJ databases">
        <authorList>
            <person name="Uke A."/>
            <person name="Chhe C."/>
            <person name="Baramee S."/>
            <person name="Kosugi A."/>
        </authorList>
    </citation>
    <scope>NUCLEOTIDE SEQUENCE</scope>
    <source>
        <strain evidence="1">DA-C8</strain>
    </source>
</reference>
<dbReference type="EMBL" id="BMAQ01000003">
    <property type="protein sequence ID" value="GFR37155.1"/>
    <property type="molecule type" value="Genomic_DNA"/>
</dbReference>
<sequence>MLTALLEPTAEGMKDLMYCKAFQQANLYMQTLLDLIIYSSICSKRRPAR</sequence>
<gene>
    <name evidence="1" type="ORF">PRECH8_04510</name>
</gene>
<dbReference type="AlphaFoldDB" id="A0A916QAL5"/>
<proteinExistence type="predicted"/>
<keyword evidence="2" id="KW-1185">Reference proteome</keyword>